<organism evidence="1 2">
    <name type="scientific">Microseira wollei NIES-4236</name>
    <dbReference type="NCBI Taxonomy" id="2530354"/>
    <lineage>
        <taxon>Bacteria</taxon>
        <taxon>Bacillati</taxon>
        <taxon>Cyanobacteriota</taxon>
        <taxon>Cyanophyceae</taxon>
        <taxon>Oscillatoriophycideae</taxon>
        <taxon>Aerosakkonematales</taxon>
        <taxon>Aerosakkonemataceae</taxon>
        <taxon>Microseira</taxon>
    </lineage>
</organism>
<accession>A0AAV3XEL1</accession>
<dbReference type="EMBL" id="BLAY01000106">
    <property type="protein sequence ID" value="GET41003.1"/>
    <property type="molecule type" value="Genomic_DNA"/>
</dbReference>
<dbReference type="AlphaFoldDB" id="A0AAV3XEL1"/>
<dbReference type="Proteomes" id="UP001050975">
    <property type="component" value="Unassembled WGS sequence"/>
</dbReference>
<protein>
    <submittedName>
        <fullName evidence="1">Uncharacterized protein</fullName>
    </submittedName>
</protein>
<gene>
    <name evidence="1" type="ORF">MiSe_58150</name>
</gene>
<sequence length="43" mass="4896">MVECFRRNADGNWVSQTYEQGQEVSFYSIGFTCAIADLYEAVP</sequence>
<comment type="caution">
    <text evidence="1">The sequence shown here is derived from an EMBL/GenBank/DDBJ whole genome shotgun (WGS) entry which is preliminary data.</text>
</comment>
<name>A0AAV3XEL1_9CYAN</name>
<evidence type="ECO:0000313" key="2">
    <source>
        <dbReference type="Proteomes" id="UP001050975"/>
    </source>
</evidence>
<keyword evidence="2" id="KW-1185">Reference proteome</keyword>
<proteinExistence type="predicted"/>
<reference evidence="1" key="1">
    <citation type="submission" date="2019-10" db="EMBL/GenBank/DDBJ databases">
        <title>Draft genome sequece of Microseira wollei NIES-4236.</title>
        <authorList>
            <person name="Yamaguchi H."/>
            <person name="Suzuki S."/>
            <person name="Kawachi M."/>
        </authorList>
    </citation>
    <scope>NUCLEOTIDE SEQUENCE</scope>
    <source>
        <strain evidence="1">NIES-4236</strain>
    </source>
</reference>
<evidence type="ECO:0000313" key="1">
    <source>
        <dbReference type="EMBL" id="GET41003.1"/>
    </source>
</evidence>